<organism evidence="3 4">
    <name type="scientific">Aquarana catesbeiana</name>
    <name type="common">American bullfrog</name>
    <name type="synonym">Rana catesbeiana</name>
    <dbReference type="NCBI Taxonomy" id="8400"/>
    <lineage>
        <taxon>Eukaryota</taxon>
        <taxon>Metazoa</taxon>
        <taxon>Chordata</taxon>
        <taxon>Craniata</taxon>
        <taxon>Vertebrata</taxon>
        <taxon>Euteleostomi</taxon>
        <taxon>Amphibia</taxon>
        <taxon>Batrachia</taxon>
        <taxon>Anura</taxon>
        <taxon>Neobatrachia</taxon>
        <taxon>Ranoidea</taxon>
        <taxon>Ranidae</taxon>
        <taxon>Aquarana</taxon>
    </lineage>
</organism>
<proteinExistence type="predicted"/>
<keyword evidence="2" id="KW-0472">Membrane</keyword>
<evidence type="ECO:0000256" key="2">
    <source>
        <dbReference type="SAM" id="Phobius"/>
    </source>
</evidence>
<keyword evidence="4" id="KW-1185">Reference proteome</keyword>
<evidence type="ECO:0000313" key="4">
    <source>
        <dbReference type="Proteomes" id="UP000228934"/>
    </source>
</evidence>
<name>A0A2G9QA81_AQUCT</name>
<dbReference type="Proteomes" id="UP000228934">
    <property type="component" value="Unassembled WGS sequence"/>
</dbReference>
<reference evidence="4" key="1">
    <citation type="journal article" date="2017" name="Nat. Commun.">
        <title>The North American bullfrog draft genome provides insight into hormonal regulation of long noncoding RNA.</title>
        <authorList>
            <person name="Hammond S.A."/>
            <person name="Warren R.L."/>
            <person name="Vandervalk B.P."/>
            <person name="Kucuk E."/>
            <person name="Khan H."/>
            <person name="Gibb E.A."/>
            <person name="Pandoh P."/>
            <person name="Kirk H."/>
            <person name="Zhao Y."/>
            <person name="Jones M."/>
            <person name="Mungall A.J."/>
            <person name="Coope R."/>
            <person name="Pleasance S."/>
            <person name="Moore R.A."/>
            <person name="Holt R.A."/>
            <person name="Round J.M."/>
            <person name="Ohora S."/>
            <person name="Walle B.V."/>
            <person name="Veldhoen N."/>
            <person name="Helbing C.C."/>
            <person name="Birol I."/>
        </authorList>
    </citation>
    <scope>NUCLEOTIDE SEQUENCE [LARGE SCALE GENOMIC DNA]</scope>
</reference>
<evidence type="ECO:0000313" key="3">
    <source>
        <dbReference type="EMBL" id="PIO12425.1"/>
    </source>
</evidence>
<keyword evidence="2" id="KW-0812">Transmembrane</keyword>
<keyword evidence="2" id="KW-1133">Transmembrane helix</keyword>
<feature type="transmembrane region" description="Helical" evidence="2">
    <location>
        <begin position="20"/>
        <end position="40"/>
    </location>
</feature>
<dbReference type="AlphaFoldDB" id="A0A2G9QA81"/>
<gene>
    <name evidence="3" type="ORF">AB205_0054860</name>
</gene>
<protein>
    <submittedName>
        <fullName evidence="3">Uncharacterized protein</fullName>
    </submittedName>
</protein>
<sequence>MFIRMLETEGSDSYGKTRHILIAVVVVLVVVLVVVVVYIIRLILSSGRGSSTVIQKDSKNGLLATVNQNGSDHIEGDSGTGRDGGDPNAQ</sequence>
<dbReference type="EMBL" id="KZ060351">
    <property type="protein sequence ID" value="PIO12425.1"/>
    <property type="molecule type" value="Genomic_DNA"/>
</dbReference>
<accession>A0A2G9QA81</accession>
<feature type="region of interest" description="Disordered" evidence="1">
    <location>
        <begin position="68"/>
        <end position="90"/>
    </location>
</feature>
<evidence type="ECO:0000256" key="1">
    <source>
        <dbReference type="SAM" id="MobiDB-lite"/>
    </source>
</evidence>